<dbReference type="Proteomes" id="UP000887568">
    <property type="component" value="Unplaced"/>
</dbReference>
<feature type="region of interest" description="Disordered" evidence="3">
    <location>
        <begin position="505"/>
        <end position="543"/>
    </location>
</feature>
<comment type="subcellular location">
    <subcellularLocation>
        <location evidence="2">Membrane</location>
        <topology evidence="2">Multi-pass membrane protein</topology>
    </subcellularLocation>
</comment>
<evidence type="ECO:0000313" key="5">
    <source>
        <dbReference type="EnsemblMetazoa" id="XP_038051092.1"/>
    </source>
</evidence>
<dbReference type="Gene3D" id="1.20.1250.20">
    <property type="entry name" value="MFS general substrate transporter like domains"/>
    <property type="match status" value="1"/>
</dbReference>
<dbReference type="Pfam" id="PF01770">
    <property type="entry name" value="Folate_carrier"/>
    <property type="match status" value="1"/>
</dbReference>
<dbReference type="GO" id="GO:0090482">
    <property type="term" value="F:vitamin transmembrane transporter activity"/>
    <property type="evidence" value="ECO:0007669"/>
    <property type="project" value="InterPro"/>
</dbReference>
<dbReference type="AlphaFoldDB" id="A0A913ZH28"/>
<dbReference type="PIRSF" id="PIRSF028739">
    <property type="entry name" value="Folate_carrier"/>
    <property type="match status" value="1"/>
</dbReference>
<dbReference type="GeneID" id="119724215"/>
<protein>
    <recommendedName>
        <fullName evidence="7">Thiamine transporter 1</fullName>
    </recommendedName>
</protein>
<feature type="transmembrane region" description="Helical" evidence="4">
    <location>
        <begin position="60"/>
        <end position="79"/>
    </location>
</feature>
<dbReference type="NCBIfam" id="TIGR00806">
    <property type="entry name" value="rfc"/>
    <property type="match status" value="1"/>
</dbReference>
<dbReference type="EnsemblMetazoa" id="XM_038195164.1">
    <property type="protein sequence ID" value="XP_038051092.1"/>
    <property type="gene ID" value="LOC119724215"/>
</dbReference>
<dbReference type="PANTHER" id="PTHR10686:SF18">
    <property type="entry name" value="IP11787P-RELATED"/>
    <property type="match status" value="1"/>
</dbReference>
<feature type="region of interest" description="Disordered" evidence="3">
    <location>
        <begin position="206"/>
        <end position="225"/>
    </location>
</feature>
<feature type="transmembrane region" description="Helical" evidence="4">
    <location>
        <begin position="172"/>
        <end position="193"/>
    </location>
</feature>
<dbReference type="InterPro" id="IPR002666">
    <property type="entry name" value="Folate_carrier"/>
</dbReference>
<keyword evidence="2 4" id="KW-0472">Membrane</keyword>
<reference evidence="5" key="1">
    <citation type="submission" date="2022-11" db="UniProtKB">
        <authorList>
            <consortium name="EnsemblMetazoa"/>
        </authorList>
    </citation>
    <scope>IDENTIFICATION</scope>
</reference>
<evidence type="ECO:0008006" key="7">
    <source>
        <dbReference type="Google" id="ProtNLM"/>
    </source>
</evidence>
<organism evidence="5 6">
    <name type="scientific">Patiria miniata</name>
    <name type="common">Bat star</name>
    <name type="synonym">Asterina miniata</name>
    <dbReference type="NCBI Taxonomy" id="46514"/>
    <lineage>
        <taxon>Eukaryota</taxon>
        <taxon>Metazoa</taxon>
        <taxon>Echinodermata</taxon>
        <taxon>Eleutherozoa</taxon>
        <taxon>Asterozoa</taxon>
        <taxon>Asteroidea</taxon>
        <taxon>Valvatacea</taxon>
        <taxon>Valvatida</taxon>
        <taxon>Asterinidae</taxon>
        <taxon>Patiria</taxon>
    </lineage>
</organism>
<feature type="transmembrane region" description="Helical" evidence="4">
    <location>
        <begin position="431"/>
        <end position="453"/>
    </location>
</feature>
<evidence type="ECO:0000256" key="3">
    <source>
        <dbReference type="SAM" id="MobiDB-lite"/>
    </source>
</evidence>
<sequence>MSLLAYYQYHHPRRWALATVLICLYGFLKAMRPSEPFLTPYLIQVKNITEGDLDNVVYPYWTYSYMLALVPVFLFTDLFRYKPVVVFEGLAYIGTWAILLWGQGVPQMVLMQCMYGLATATEIAYYAYIFAAVPMEQFQRVSSYTRSALLTGRFVAGALGQLLISLKATTYYGLNAVSMTSVVLSLVVAVALPSVRQTLYFHRGDARDQLPGEPDPSAGSQQDGTGVEELNHTALTPPVEHDPPNSSNQSKDASEFPTPAYNDPNPPNPPGTWFQRSVRGCKSNFTQMWSDFKSCYGNFDLLKWSLWWAFATCGNFQVGNYVQNLWEIIYEKPGNSGMNTDVYNGAVEAVATLMGAVSAFLIMFVRMDWHHFGELLLGVVSLLEAALLVVMGVTSNIWLCYAFYIIFRSSYQLVITIATYQIAKQLALERYALVFGLNMFIALALGSALTFIVVDSRTLNTPANTQFIVYGGYFFVLACAFCAKAVYSISVYGWRAAWRARLESRPTHHNQQQQPAVLVEEGDQTGYRQFRNEDSDAGDESDV</sequence>
<feature type="transmembrane region" description="Helical" evidence="4">
    <location>
        <begin position="385"/>
        <end position="407"/>
    </location>
</feature>
<feature type="transmembrane region" description="Helical" evidence="4">
    <location>
        <begin position="473"/>
        <end position="494"/>
    </location>
</feature>
<dbReference type="OrthoDB" id="18814at2759"/>
<dbReference type="OMA" id="VWKSFEN"/>
<dbReference type="InterPro" id="IPR036259">
    <property type="entry name" value="MFS_trans_sf"/>
</dbReference>
<proteinExistence type="inferred from homology"/>
<accession>A0A913ZH28</accession>
<evidence type="ECO:0000256" key="2">
    <source>
        <dbReference type="PIRNR" id="PIRNR028739"/>
    </source>
</evidence>
<keyword evidence="2" id="KW-0813">Transport</keyword>
<comment type="similarity">
    <text evidence="1 2">Belongs to the reduced folate carrier (RFC) transporter (TC 2.A.48) family.</text>
</comment>
<feature type="transmembrane region" description="Helical" evidence="4">
    <location>
        <begin position="342"/>
        <end position="365"/>
    </location>
</feature>
<feature type="transmembrane region" description="Helical" evidence="4">
    <location>
        <begin position="114"/>
        <end position="135"/>
    </location>
</feature>
<keyword evidence="4" id="KW-1133">Transmembrane helix</keyword>
<evidence type="ECO:0000256" key="1">
    <source>
        <dbReference type="ARBA" id="ARBA00005773"/>
    </source>
</evidence>
<keyword evidence="4" id="KW-0812">Transmembrane</keyword>
<evidence type="ECO:0000313" key="6">
    <source>
        <dbReference type="Proteomes" id="UP000887568"/>
    </source>
</evidence>
<feature type="region of interest" description="Disordered" evidence="3">
    <location>
        <begin position="235"/>
        <end position="273"/>
    </location>
</feature>
<keyword evidence="6" id="KW-1185">Reference proteome</keyword>
<dbReference type="RefSeq" id="XP_038051092.1">
    <property type="nucleotide sequence ID" value="XM_038195164.1"/>
</dbReference>
<dbReference type="GO" id="GO:0005886">
    <property type="term" value="C:plasma membrane"/>
    <property type="evidence" value="ECO:0007669"/>
    <property type="project" value="UniProtKB-UniRule"/>
</dbReference>
<name>A0A913ZH28_PATMI</name>
<dbReference type="PANTHER" id="PTHR10686">
    <property type="entry name" value="FOLATE TRANSPORTER"/>
    <property type="match status" value="1"/>
</dbReference>
<feature type="transmembrane region" description="Helical" evidence="4">
    <location>
        <begin position="147"/>
        <end position="166"/>
    </location>
</feature>
<dbReference type="SUPFAM" id="SSF103473">
    <property type="entry name" value="MFS general substrate transporter"/>
    <property type="match status" value="1"/>
</dbReference>
<feature type="transmembrane region" description="Helical" evidence="4">
    <location>
        <begin position="84"/>
        <end position="102"/>
    </location>
</feature>
<evidence type="ECO:0000256" key="4">
    <source>
        <dbReference type="SAM" id="Phobius"/>
    </source>
</evidence>